<dbReference type="EMBL" id="VSWC01000027">
    <property type="protein sequence ID" value="KAA1109884.1"/>
    <property type="molecule type" value="Genomic_DNA"/>
</dbReference>
<feature type="compositionally biased region" description="Polar residues" evidence="5">
    <location>
        <begin position="855"/>
        <end position="870"/>
    </location>
</feature>
<feature type="compositionally biased region" description="Low complexity" evidence="5">
    <location>
        <begin position="265"/>
        <end position="277"/>
    </location>
</feature>
<comment type="subcellular location">
    <subcellularLocation>
        <location evidence="1">Nucleus</location>
    </subcellularLocation>
</comment>
<sequence>MPLNYAKWDSVETWNALRRIINKEKNAPPKHCQTHQQHECRKAEDKAFKWTGKLNGIDIKQLQQLLTNIDKKGVIHLREASAKLLARGQGDSARTALFRYIDDTLHRIKDLRPANQHASAVEQLQYHLAELVDRERQHKIELEKQETVAHEQPPCGHAHEEFDVSQCPKSGAPFTAPTSQLNSTKKDKSTGKDEPNKKDGPTKKDGKSTAKSKLTETTDKEKSTEKVKTMKSVLLPGIKSAKKPQTKLNINPSPSKRPKPPSPINPSTSPESAATPSNRNCNEVKRRRVAPLPATKPDETGQYESSSCHQCRVKTTRPKMICDQSQNPSCVVRVCYTCLMRPVYNNIPELRPPLLEFKPGGKMLCVKCRGVCPCASCRRIRFENEKPQRGFGSSVKRFYDPIPTIDKSQPCNLSTTTVPRKSNRLMQSEPNPPSTTSVHRSNRPIQSTQSSSSIANLPEMVDPLASQTLVCNTCPGETHDPLECILNIQQRCLMLSQESGLQLSTSTALEIKDDPTGAPAPQPLSNRQQRFRAHKAEKQRQKRLASNVTYAGQPYITAHVCRKADPTTPIRLFRKSFVAWTNNSRKNIAAVVKFHPFNTMEDSLKAQFQYLSQHLIQQSKFQNPNKINSAAYAGSMYSLGWRKAFEAETTIGVPGISEKVSFDRIGYEDLQTNVPIINEFIGKRFQLLSEPLYNEVKEHFQPLEAPGLAPHFFTDPDGFTCHLSYTFRHFANTPHEDDDASPYSFAMWLPIDQNSGDLIEEDLNVCGGEFVFPKHGFGIDFTGFQGVVECAWKANSFCHLTLPSSSPPQSPHNRLGLSCELPRKTQIALEKIKKKFYENHPEKKHWRPRDLGTMIDNSYNYPKPNQNQTK</sequence>
<feature type="region of interest" description="Disordered" evidence="5">
    <location>
        <begin position="406"/>
        <end position="456"/>
    </location>
</feature>
<evidence type="ECO:0000256" key="1">
    <source>
        <dbReference type="ARBA" id="ARBA00004123"/>
    </source>
</evidence>
<gene>
    <name evidence="8" type="ORF">PGT21_001638</name>
</gene>
<dbReference type="PANTHER" id="PTHR12800:SF4">
    <property type="entry name" value="HSP90 CO-CHAPERONE CDC37"/>
    <property type="match status" value="1"/>
</dbReference>
<dbReference type="GO" id="GO:0005634">
    <property type="term" value="C:nucleus"/>
    <property type="evidence" value="ECO:0007669"/>
    <property type="project" value="UniProtKB-SubCell"/>
</dbReference>
<evidence type="ECO:0000259" key="7">
    <source>
        <dbReference type="Pfam" id="PF20515"/>
    </source>
</evidence>
<dbReference type="GO" id="GO:0051082">
    <property type="term" value="F:unfolded protein binding"/>
    <property type="evidence" value="ECO:0007669"/>
    <property type="project" value="TreeGrafter"/>
</dbReference>
<dbReference type="GO" id="GO:0006457">
    <property type="term" value="P:protein folding"/>
    <property type="evidence" value="ECO:0007669"/>
    <property type="project" value="TreeGrafter"/>
</dbReference>
<dbReference type="AlphaFoldDB" id="A0A5B0QA82"/>
<evidence type="ECO:0000256" key="4">
    <source>
        <dbReference type="ARBA" id="ARBA00023242"/>
    </source>
</evidence>
<dbReference type="GO" id="GO:0050821">
    <property type="term" value="P:protein stabilization"/>
    <property type="evidence" value="ECO:0007669"/>
    <property type="project" value="TreeGrafter"/>
</dbReference>
<keyword evidence="3" id="KW-0804">Transcription</keyword>
<dbReference type="Pfam" id="PF10497">
    <property type="entry name" value="zf-4CXXC_R1"/>
    <property type="match status" value="1"/>
</dbReference>
<dbReference type="OrthoDB" id="2503998at2759"/>
<proteinExistence type="predicted"/>
<name>A0A5B0QA82_PUCGR</name>
<organism evidence="8 9">
    <name type="scientific">Puccinia graminis f. sp. tritici</name>
    <dbReference type="NCBI Taxonomy" id="56615"/>
    <lineage>
        <taxon>Eukaryota</taxon>
        <taxon>Fungi</taxon>
        <taxon>Dikarya</taxon>
        <taxon>Basidiomycota</taxon>
        <taxon>Pucciniomycotina</taxon>
        <taxon>Pucciniomycetes</taxon>
        <taxon>Pucciniales</taxon>
        <taxon>Pucciniaceae</taxon>
        <taxon>Puccinia</taxon>
    </lineage>
</organism>
<evidence type="ECO:0000313" key="9">
    <source>
        <dbReference type="Proteomes" id="UP000324748"/>
    </source>
</evidence>
<evidence type="ECO:0000256" key="5">
    <source>
        <dbReference type="SAM" id="MobiDB-lite"/>
    </source>
</evidence>
<feature type="region of interest" description="Disordered" evidence="5">
    <location>
        <begin position="146"/>
        <end position="304"/>
    </location>
</feature>
<dbReference type="GO" id="GO:0051087">
    <property type="term" value="F:protein-folding chaperone binding"/>
    <property type="evidence" value="ECO:0007669"/>
    <property type="project" value="TreeGrafter"/>
</dbReference>
<dbReference type="Pfam" id="PF20515">
    <property type="entry name" value="2OG-FeII_Oxy_6"/>
    <property type="match status" value="1"/>
</dbReference>
<comment type="caution">
    <text evidence="8">The sequence shown here is derived from an EMBL/GenBank/DDBJ whole genome shotgun (WGS) entry which is preliminary data.</text>
</comment>
<dbReference type="InterPro" id="IPR046798">
    <property type="entry name" value="2OG-FeII_Oxy_6"/>
</dbReference>
<evidence type="ECO:0000256" key="3">
    <source>
        <dbReference type="ARBA" id="ARBA00023163"/>
    </source>
</evidence>
<feature type="domain" description="Tet-like 2OG-Fe(II) oxygenase" evidence="7">
    <location>
        <begin position="603"/>
        <end position="804"/>
    </location>
</feature>
<dbReference type="GO" id="GO:0005737">
    <property type="term" value="C:cytoplasm"/>
    <property type="evidence" value="ECO:0007669"/>
    <property type="project" value="TreeGrafter"/>
</dbReference>
<keyword evidence="4" id="KW-0539">Nucleus</keyword>
<keyword evidence="2" id="KW-0805">Transcription regulation</keyword>
<feature type="domain" description="Zinc-finger" evidence="6">
    <location>
        <begin position="304"/>
        <end position="380"/>
    </location>
</feature>
<evidence type="ECO:0000313" key="8">
    <source>
        <dbReference type="EMBL" id="KAA1109884.1"/>
    </source>
</evidence>
<evidence type="ECO:0000256" key="2">
    <source>
        <dbReference type="ARBA" id="ARBA00023015"/>
    </source>
</evidence>
<dbReference type="InterPro" id="IPR018866">
    <property type="entry name" value="Znf-4CXXC_R1"/>
</dbReference>
<dbReference type="InterPro" id="IPR004918">
    <property type="entry name" value="Cdc37"/>
</dbReference>
<feature type="region of interest" description="Disordered" evidence="5">
    <location>
        <begin position="843"/>
        <end position="870"/>
    </location>
</feature>
<reference evidence="8 9" key="1">
    <citation type="submission" date="2019-05" db="EMBL/GenBank/DDBJ databases">
        <title>Emergence of the Ug99 lineage of the wheat stem rust pathogen through somatic hybridization.</title>
        <authorList>
            <person name="Li F."/>
            <person name="Upadhyaya N.M."/>
            <person name="Sperschneider J."/>
            <person name="Matny O."/>
            <person name="Nguyen-Phuc H."/>
            <person name="Mago R."/>
            <person name="Raley C."/>
            <person name="Miller M.E."/>
            <person name="Silverstein K.A.T."/>
            <person name="Henningsen E."/>
            <person name="Hirsch C.D."/>
            <person name="Visser B."/>
            <person name="Pretorius Z.A."/>
            <person name="Steffenson B.J."/>
            <person name="Schwessinger B."/>
            <person name="Dodds P.N."/>
            <person name="Figueroa M."/>
        </authorList>
    </citation>
    <scope>NUCLEOTIDE SEQUENCE [LARGE SCALE GENOMIC DNA]</scope>
    <source>
        <strain evidence="8">21-0</strain>
    </source>
</reference>
<protein>
    <submittedName>
        <fullName evidence="8">Uncharacterized protein</fullName>
    </submittedName>
</protein>
<accession>A0A5B0QA82</accession>
<dbReference type="Proteomes" id="UP000324748">
    <property type="component" value="Unassembled WGS sequence"/>
</dbReference>
<keyword evidence="9" id="KW-1185">Reference proteome</keyword>
<feature type="compositionally biased region" description="Polar residues" evidence="5">
    <location>
        <begin position="406"/>
        <end position="455"/>
    </location>
</feature>
<dbReference type="PANTHER" id="PTHR12800">
    <property type="entry name" value="CDC37-RELATED"/>
    <property type="match status" value="1"/>
</dbReference>
<feature type="compositionally biased region" description="Basic and acidic residues" evidence="5">
    <location>
        <begin position="184"/>
        <end position="228"/>
    </location>
</feature>
<dbReference type="GO" id="GO:0031072">
    <property type="term" value="F:heat shock protein binding"/>
    <property type="evidence" value="ECO:0007669"/>
    <property type="project" value="TreeGrafter"/>
</dbReference>
<evidence type="ECO:0000259" key="6">
    <source>
        <dbReference type="Pfam" id="PF10497"/>
    </source>
</evidence>